<accession>A0ABN9V8D9</accession>
<keyword evidence="1" id="KW-0732">Signal</keyword>
<protein>
    <submittedName>
        <fullName evidence="2">Uncharacterized protein</fullName>
    </submittedName>
</protein>
<gene>
    <name evidence="2" type="ORF">PCOR1329_LOCUS55645</name>
</gene>
<evidence type="ECO:0000313" key="2">
    <source>
        <dbReference type="EMBL" id="CAK0869217.1"/>
    </source>
</evidence>
<evidence type="ECO:0000256" key="1">
    <source>
        <dbReference type="SAM" id="SignalP"/>
    </source>
</evidence>
<comment type="caution">
    <text evidence="2">The sequence shown here is derived from an EMBL/GenBank/DDBJ whole genome shotgun (WGS) entry which is preliminary data.</text>
</comment>
<evidence type="ECO:0000313" key="3">
    <source>
        <dbReference type="Proteomes" id="UP001189429"/>
    </source>
</evidence>
<reference evidence="2" key="1">
    <citation type="submission" date="2023-10" db="EMBL/GenBank/DDBJ databases">
        <authorList>
            <person name="Chen Y."/>
            <person name="Shah S."/>
            <person name="Dougan E. K."/>
            <person name="Thang M."/>
            <person name="Chan C."/>
        </authorList>
    </citation>
    <scope>NUCLEOTIDE SEQUENCE [LARGE SCALE GENOMIC DNA]</scope>
</reference>
<organism evidence="2 3">
    <name type="scientific">Prorocentrum cordatum</name>
    <dbReference type="NCBI Taxonomy" id="2364126"/>
    <lineage>
        <taxon>Eukaryota</taxon>
        <taxon>Sar</taxon>
        <taxon>Alveolata</taxon>
        <taxon>Dinophyceae</taxon>
        <taxon>Prorocentrales</taxon>
        <taxon>Prorocentraceae</taxon>
        <taxon>Prorocentrum</taxon>
    </lineage>
</organism>
<dbReference type="Proteomes" id="UP001189429">
    <property type="component" value="Unassembled WGS sequence"/>
</dbReference>
<feature type="signal peptide" evidence="1">
    <location>
        <begin position="1"/>
        <end position="19"/>
    </location>
</feature>
<proteinExistence type="predicted"/>
<dbReference type="EMBL" id="CAUYUJ010016828">
    <property type="protein sequence ID" value="CAK0869217.1"/>
    <property type="molecule type" value="Genomic_DNA"/>
</dbReference>
<keyword evidence="3" id="KW-1185">Reference proteome</keyword>
<name>A0ABN9V8D9_9DINO</name>
<sequence length="111" mass="12200">MSGPMWPLILGGLGLGALAARQGMRAAQRSGLKAPEVSMPKFGGFSFARGSANQGFESPMTRAEAKQILNCSGMNPTKDVRLAVFRFQQRCWPSDFPHGLIPQLCERYRTR</sequence>
<feature type="chain" id="PRO_5045157468" evidence="1">
    <location>
        <begin position="20"/>
        <end position="111"/>
    </location>
</feature>